<accession>A0A084AEM1</accession>
<gene>
    <name evidence="1" type="ORF">U725_00072</name>
</gene>
<dbReference type="RefSeq" id="WP_042747559.1">
    <property type="nucleotide sequence ID" value="NZ_AZSI01000002.1"/>
</dbReference>
<dbReference type="AlphaFoldDB" id="A0A084AEM1"/>
<protein>
    <submittedName>
        <fullName evidence="1">Uncharacterized protein</fullName>
    </submittedName>
</protein>
<reference evidence="1 2" key="1">
    <citation type="submission" date="2014-06" db="EMBL/GenBank/DDBJ databases">
        <title>Draft genome sequence of the putrescine producing strain Lactococcus lactis subsp cremoris GE214.</title>
        <authorList>
            <person name="Ladero V."/>
            <person name="Linares D.M."/>
            <person name="del Rio B."/>
            <person name="Mayo B."/>
            <person name="Martin M.C."/>
            <person name="Fernandez M."/>
            <person name="Alvarez M.A."/>
        </authorList>
    </citation>
    <scope>NUCLEOTIDE SEQUENCE [LARGE SCALE GENOMIC DNA]</scope>
    <source>
        <strain evidence="1 2">GE214</strain>
    </source>
</reference>
<dbReference type="EMBL" id="AZSI01000002">
    <property type="protein sequence ID" value="KEY63750.1"/>
    <property type="molecule type" value="Genomic_DNA"/>
</dbReference>
<proteinExistence type="predicted"/>
<evidence type="ECO:0000313" key="1">
    <source>
        <dbReference type="EMBL" id="KEY63750.1"/>
    </source>
</evidence>
<dbReference type="PATRIC" id="fig|1415168.3.peg.79"/>
<organism evidence="1 2">
    <name type="scientific">Lactococcus cremoris subsp. cremoris GE214</name>
    <dbReference type="NCBI Taxonomy" id="1415168"/>
    <lineage>
        <taxon>Bacteria</taxon>
        <taxon>Bacillati</taxon>
        <taxon>Bacillota</taxon>
        <taxon>Bacilli</taxon>
        <taxon>Lactobacillales</taxon>
        <taxon>Streptococcaceae</taxon>
        <taxon>Lactococcus</taxon>
        <taxon>Lactococcus cremoris subsp. cremoris</taxon>
    </lineage>
</organism>
<dbReference type="Proteomes" id="UP000028401">
    <property type="component" value="Unassembled WGS sequence"/>
</dbReference>
<sequence length="143" mass="16298">MNDLKLIFSKLSFLGNPAKLIKLVLQIESLTKKQHSTYPNSLQTEELYVKIGEEISLLQKKKFIKVEFLPNEANLIFISQKAFEQSLKIVGKPVDGDINQLLKGLRKEKSLAKSQVIIDAISESFLTNVPMKKLINIVRKQIF</sequence>
<comment type="caution">
    <text evidence="1">The sequence shown here is derived from an EMBL/GenBank/DDBJ whole genome shotgun (WGS) entry which is preliminary data.</text>
</comment>
<evidence type="ECO:0000313" key="2">
    <source>
        <dbReference type="Proteomes" id="UP000028401"/>
    </source>
</evidence>
<name>A0A084AEM1_LACLC</name>